<gene>
    <name evidence="1" type="ORF">GCM10022254_49440</name>
</gene>
<accession>A0ABP8CC49</accession>
<name>A0ABP8CC49_9ACTN</name>
<dbReference type="EMBL" id="BAABAS010000018">
    <property type="protein sequence ID" value="GAA4237424.1"/>
    <property type="molecule type" value="Genomic_DNA"/>
</dbReference>
<comment type="caution">
    <text evidence="1">The sequence shown here is derived from an EMBL/GenBank/DDBJ whole genome shotgun (WGS) entry which is preliminary data.</text>
</comment>
<sequence>MQIAYTVIVVADDDRPHAFQACTPPGKGSVDEIVPSFVFPMVAPPPVTV</sequence>
<proteinExistence type="predicted"/>
<evidence type="ECO:0000313" key="1">
    <source>
        <dbReference type="EMBL" id="GAA4237424.1"/>
    </source>
</evidence>
<evidence type="ECO:0000313" key="2">
    <source>
        <dbReference type="Proteomes" id="UP001501710"/>
    </source>
</evidence>
<dbReference type="Proteomes" id="UP001501710">
    <property type="component" value="Unassembled WGS sequence"/>
</dbReference>
<protein>
    <submittedName>
        <fullName evidence="1">Uncharacterized protein</fullName>
    </submittedName>
</protein>
<reference evidence="2" key="1">
    <citation type="journal article" date="2019" name="Int. J. Syst. Evol. Microbiol.">
        <title>The Global Catalogue of Microorganisms (GCM) 10K type strain sequencing project: providing services to taxonomists for standard genome sequencing and annotation.</title>
        <authorList>
            <consortium name="The Broad Institute Genomics Platform"/>
            <consortium name="The Broad Institute Genome Sequencing Center for Infectious Disease"/>
            <person name="Wu L."/>
            <person name="Ma J."/>
        </authorList>
    </citation>
    <scope>NUCLEOTIDE SEQUENCE [LARGE SCALE GENOMIC DNA]</scope>
    <source>
        <strain evidence="2">JCM 17440</strain>
    </source>
</reference>
<organism evidence="1 2">
    <name type="scientific">Actinomadura meridiana</name>
    <dbReference type="NCBI Taxonomy" id="559626"/>
    <lineage>
        <taxon>Bacteria</taxon>
        <taxon>Bacillati</taxon>
        <taxon>Actinomycetota</taxon>
        <taxon>Actinomycetes</taxon>
        <taxon>Streptosporangiales</taxon>
        <taxon>Thermomonosporaceae</taxon>
        <taxon>Actinomadura</taxon>
    </lineage>
</organism>
<dbReference type="RefSeq" id="WP_344900612.1">
    <property type="nucleotide sequence ID" value="NZ_BAABAS010000018.1"/>
</dbReference>
<keyword evidence="2" id="KW-1185">Reference proteome</keyword>